<accession>A0AAD6DJ79</accession>
<dbReference type="AlphaFoldDB" id="A0AAD6DJ79"/>
<organism evidence="1 2">
    <name type="scientific">Penicillium hetheringtonii</name>
    <dbReference type="NCBI Taxonomy" id="911720"/>
    <lineage>
        <taxon>Eukaryota</taxon>
        <taxon>Fungi</taxon>
        <taxon>Dikarya</taxon>
        <taxon>Ascomycota</taxon>
        <taxon>Pezizomycotina</taxon>
        <taxon>Eurotiomycetes</taxon>
        <taxon>Eurotiomycetidae</taxon>
        <taxon>Eurotiales</taxon>
        <taxon>Aspergillaceae</taxon>
        <taxon>Penicillium</taxon>
    </lineage>
</organism>
<comment type="caution">
    <text evidence="1">The sequence shown here is derived from an EMBL/GenBank/DDBJ whole genome shotgun (WGS) entry which is preliminary data.</text>
</comment>
<keyword evidence="2" id="KW-1185">Reference proteome</keyword>
<reference evidence="1 2" key="1">
    <citation type="journal article" date="2023" name="IMA Fungus">
        <title>Comparative genomic study of the Penicillium genus elucidates a diverse pangenome and 15 lateral gene transfer events.</title>
        <authorList>
            <person name="Petersen C."/>
            <person name="Sorensen T."/>
            <person name="Nielsen M.R."/>
            <person name="Sondergaard T.E."/>
            <person name="Sorensen J.L."/>
            <person name="Fitzpatrick D.A."/>
            <person name="Frisvad J.C."/>
            <person name="Nielsen K.L."/>
        </authorList>
    </citation>
    <scope>NUCLEOTIDE SEQUENCE [LARGE SCALE GENOMIC DNA]</scope>
    <source>
        <strain evidence="1 2">IBT 29057</strain>
    </source>
</reference>
<dbReference type="Proteomes" id="UP001216150">
    <property type="component" value="Unassembled WGS sequence"/>
</dbReference>
<dbReference type="EMBL" id="JAQJAC010000004">
    <property type="protein sequence ID" value="KAJ5585737.1"/>
    <property type="molecule type" value="Genomic_DNA"/>
</dbReference>
<name>A0AAD6DJ79_9EURO</name>
<gene>
    <name evidence="1" type="ORF">N7450_005524</name>
</gene>
<sequence>MAISPLSDSENRVLQPVKCIVEEAYSVVDFNEESAESTHHTNFHDPLNLCGVASLGSLLQKWPCINILGLSLEKYREMLIQDKQTAV</sequence>
<protein>
    <submittedName>
        <fullName evidence="1">Uncharacterized protein</fullName>
    </submittedName>
</protein>
<proteinExistence type="predicted"/>
<evidence type="ECO:0000313" key="1">
    <source>
        <dbReference type="EMBL" id="KAJ5585737.1"/>
    </source>
</evidence>
<evidence type="ECO:0000313" key="2">
    <source>
        <dbReference type="Proteomes" id="UP001216150"/>
    </source>
</evidence>